<proteinExistence type="predicted"/>
<name>A0ABW1H909_9ACTN</name>
<organism evidence="1 2">
    <name type="scientific">Micromonospora vulcania</name>
    <dbReference type="NCBI Taxonomy" id="1441873"/>
    <lineage>
        <taxon>Bacteria</taxon>
        <taxon>Bacillati</taxon>
        <taxon>Actinomycetota</taxon>
        <taxon>Actinomycetes</taxon>
        <taxon>Micromonosporales</taxon>
        <taxon>Micromonosporaceae</taxon>
        <taxon>Micromonospora</taxon>
    </lineage>
</organism>
<protein>
    <submittedName>
        <fullName evidence="1">Uncharacterized protein</fullName>
    </submittedName>
</protein>
<sequence>MSAGERGRLGRFTDAVLGGARVARDKARELRDEFRTSDEPERALVAPLVAGQELRYVGLAPVRTPETHKAGRQLADGMADELADALDPKVLFGLLNIVNPVVWVDAVMTPVRLAAGVLLLPGKAAAVAGGVAQTTEPEPAAPRQPVQREPIALTEEQEAFRALFRLSLYRPLAEQLAEIAYKRRYVFSGDLATLAGSLLLFLERYTGTPVAVTDTHLYLLRMGLRPDADRPDRRQPRVLWSVQRSRVTRIDSERGVAGLVQFPSTIFFDDGSWIRIVNPAPRDDQSRFLTAIREIPGQRPTP</sequence>
<dbReference type="RefSeq" id="WP_377512560.1">
    <property type="nucleotide sequence ID" value="NZ_JBHSQS010000009.1"/>
</dbReference>
<comment type="caution">
    <text evidence="1">The sequence shown here is derived from an EMBL/GenBank/DDBJ whole genome shotgun (WGS) entry which is preliminary data.</text>
</comment>
<gene>
    <name evidence="1" type="ORF">ACFQGL_16480</name>
</gene>
<evidence type="ECO:0000313" key="1">
    <source>
        <dbReference type="EMBL" id="MFC5924939.1"/>
    </source>
</evidence>
<accession>A0ABW1H909</accession>
<dbReference type="EMBL" id="JBHSQS010000009">
    <property type="protein sequence ID" value="MFC5924939.1"/>
    <property type="molecule type" value="Genomic_DNA"/>
</dbReference>
<keyword evidence="2" id="KW-1185">Reference proteome</keyword>
<dbReference type="Proteomes" id="UP001596226">
    <property type="component" value="Unassembled WGS sequence"/>
</dbReference>
<evidence type="ECO:0000313" key="2">
    <source>
        <dbReference type="Proteomes" id="UP001596226"/>
    </source>
</evidence>
<reference evidence="2" key="1">
    <citation type="journal article" date="2019" name="Int. J. Syst. Evol. Microbiol.">
        <title>The Global Catalogue of Microorganisms (GCM) 10K type strain sequencing project: providing services to taxonomists for standard genome sequencing and annotation.</title>
        <authorList>
            <consortium name="The Broad Institute Genomics Platform"/>
            <consortium name="The Broad Institute Genome Sequencing Center for Infectious Disease"/>
            <person name="Wu L."/>
            <person name="Ma J."/>
        </authorList>
    </citation>
    <scope>NUCLEOTIDE SEQUENCE [LARGE SCALE GENOMIC DNA]</scope>
    <source>
        <strain evidence="2">CGMCC 4.7144</strain>
    </source>
</reference>